<proteinExistence type="predicted"/>
<dbReference type="InterPro" id="IPR002925">
    <property type="entry name" value="Dienelactn_hydro"/>
</dbReference>
<organism evidence="2 3">
    <name type="scientific">Flectobacillus longus</name>
    <dbReference type="NCBI Taxonomy" id="2984207"/>
    <lineage>
        <taxon>Bacteria</taxon>
        <taxon>Pseudomonadati</taxon>
        <taxon>Bacteroidota</taxon>
        <taxon>Cytophagia</taxon>
        <taxon>Cytophagales</taxon>
        <taxon>Flectobacillaceae</taxon>
        <taxon>Flectobacillus</taxon>
    </lineage>
</organism>
<name>A0ABT6YHC8_9BACT</name>
<dbReference type="InterPro" id="IPR051049">
    <property type="entry name" value="Dienelactone_hydrolase-like"/>
</dbReference>
<dbReference type="Pfam" id="PF01738">
    <property type="entry name" value="DLH"/>
    <property type="match status" value="1"/>
</dbReference>
<dbReference type="RefSeq" id="WP_283368200.1">
    <property type="nucleotide sequence ID" value="NZ_JASHID010000001.1"/>
</dbReference>
<keyword evidence="2" id="KW-0378">Hydrolase</keyword>
<evidence type="ECO:0000259" key="1">
    <source>
        <dbReference type="Pfam" id="PF01738"/>
    </source>
</evidence>
<gene>
    <name evidence="2" type="ORF">QM480_00780</name>
</gene>
<protein>
    <submittedName>
        <fullName evidence="2">Dienelactone hydrolase family protein</fullName>
    </submittedName>
</protein>
<dbReference type="Proteomes" id="UP001236569">
    <property type="component" value="Unassembled WGS sequence"/>
</dbReference>
<dbReference type="EMBL" id="JASHID010000001">
    <property type="protein sequence ID" value="MDI9862839.1"/>
    <property type="molecule type" value="Genomic_DNA"/>
</dbReference>
<accession>A0ABT6YHC8</accession>
<dbReference type="PANTHER" id="PTHR46623:SF6">
    <property type="entry name" value="ALPHA_BETA-HYDROLASES SUPERFAMILY PROTEIN"/>
    <property type="match status" value="1"/>
</dbReference>
<dbReference type="PANTHER" id="PTHR46623">
    <property type="entry name" value="CARBOXYMETHYLENEBUTENOLIDASE-RELATED"/>
    <property type="match status" value="1"/>
</dbReference>
<evidence type="ECO:0000313" key="2">
    <source>
        <dbReference type="EMBL" id="MDI9862839.1"/>
    </source>
</evidence>
<reference evidence="2 3" key="1">
    <citation type="submission" date="2023-05" db="EMBL/GenBank/DDBJ databases">
        <title>Novel species of genus Flectobacillus isolated from stream in China.</title>
        <authorList>
            <person name="Lu H."/>
        </authorList>
    </citation>
    <scope>NUCLEOTIDE SEQUENCE [LARGE SCALE GENOMIC DNA]</scope>
    <source>
        <strain evidence="2 3">DC10W</strain>
    </source>
</reference>
<dbReference type="SUPFAM" id="SSF53474">
    <property type="entry name" value="alpha/beta-Hydrolases"/>
    <property type="match status" value="1"/>
</dbReference>
<dbReference type="Gene3D" id="3.40.50.1820">
    <property type="entry name" value="alpha/beta hydrolase"/>
    <property type="match status" value="1"/>
</dbReference>
<keyword evidence="3" id="KW-1185">Reference proteome</keyword>
<sequence length="288" mass="31801">MNKLWLSLNLLVVSIMGYFGAKPIEQPENQITVCHAPVSGDMAQFANDPNFIALHPAPETIKFVAEGESITYPTADGNTASAYIVKAKKKSDKWLFVYQEWWGLNDHIRHQADVFYNDLGGKVNVIALDMYDGKSTTNPQEAGKLMQGVVETRLENIVKGAITYAGPKAQIANVGWCFGGSWSLKSALLGGKQTIGSVMYYGMPVKDVEKLKTLNSDVLGLFATEQYISQQVIEDFAANMKTANKKLTYKIFNAVHGFSNPSNPKYDEAASKEAYGMAIGYLKEKYKL</sequence>
<evidence type="ECO:0000313" key="3">
    <source>
        <dbReference type="Proteomes" id="UP001236569"/>
    </source>
</evidence>
<feature type="domain" description="Dienelactone hydrolase" evidence="1">
    <location>
        <begin position="82"/>
        <end position="284"/>
    </location>
</feature>
<comment type="caution">
    <text evidence="2">The sequence shown here is derived from an EMBL/GenBank/DDBJ whole genome shotgun (WGS) entry which is preliminary data.</text>
</comment>
<dbReference type="InterPro" id="IPR029058">
    <property type="entry name" value="AB_hydrolase_fold"/>
</dbReference>
<dbReference type="GO" id="GO:0016787">
    <property type="term" value="F:hydrolase activity"/>
    <property type="evidence" value="ECO:0007669"/>
    <property type="project" value="UniProtKB-KW"/>
</dbReference>